<dbReference type="InterPro" id="IPR025161">
    <property type="entry name" value="IS402-like_dom"/>
</dbReference>
<sequence length="254" mass="29176">MSRYDLSDFEWHVIKPLLPNKPRGVPRVDDRRVMNGIFWVLRSGAPWRDLPERYGPRTTCYNRFVRWRKASVWDRLMDAITAVHDGDIQMIDSTSVRAHQQAATAKKGGQITVSVTRGGLTTKIHVVVDAQGLPIRLGLTAGQAHDSQIADQLLNHLSPRTIVLADKAYDADRIRSLIEGQGATPNIPPKSNRRWKPCFSKRLYRERNLIERFFSKLKHFRRIATRYDKLAANFLAMVQLASMRLWLRAYESTA</sequence>
<dbReference type="Pfam" id="PF01609">
    <property type="entry name" value="DDE_Tnp_1"/>
    <property type="match status" value="1"/>
</dbReference>
<dbReference type="PANTHER" id="PTHR30007">
    <property type="entry name" value="PHP DOMAIN PROTEIN"/>
    <property type="match status" value="1"/>
</dbReference>
<dbReference type="PATRIC" id="fig|266835.9.peg.6483"/>
<organism evidence="3 4">
    <name type="scientific">Mesorhizobium japonicum (strain LMG 29417 / CECT 9101 / MAFF 303099)</name>
    <name type="common">Mesorhizobium loti (strain MAFF 303099)</name>
    <dbReference type="NCBI Taxonomy" id="266835"/>
    <lineage>
        <taxon>Bacteria</taxon>
        <taxon>Pseudomonadati</taxon>
        <taxon>Pseudomonadota</taxon>
        <taxon>Alphaproteobacteria</taxon>
        <taxon>Hyphomicrobiales</taxon>
        <taxon>Phyllobacteriaceae</taxon>
        <taxon>Mesorhizobium</taxon>
    </lineage>
</organism>
<dbReference type="InterPro" id="IPR002559">
    <property type="entry name" value="Transposase_11"/>
</dbReference>
<dbReference type="RefSeq" id="WP_010915363.1">
    <property type="nucleotide sequence ID" value="NC_002678.2"/>
</dbReference>
<dbReference type="AlphaFoldDB" id="Q983Z3"/>
<name>Q983Z3_RHILO</name>
<dbReference type="GO" id="GO:0006313">
    <property type="term" value="P:DNA transposition"/>
    <property type="evidence" value="ECO:0007669"/>
    <property type="project" value="InterPro"/>
</dbReference>
<gene>
    <name evidence="3" type="ordered locus">mll8100</name>
</gene>
<feature type="domain" description="Insertion element IS402-like" evidence="2">
    <location>
        <begin position="6"/>
        <end position="77"/>
    </location>
</feature>
<evidence type="ECO:0000259" key="1">
    <source>
        <dbReference type="Pfam" id="PF01609"/>
    </source>
</evidence>
<dbReference type="KEGG" id="mlo:mll8100"/>
<evidence type="ECO:0000313" key="4">
    <source>
        <dbReference type="Proteomes" id="UP000000552"/>
    </source>
</evidence>
<dbReference type="HOGENOM" id="CLU_055261_5_2_5"/>
<dbReference type="Pfam" id="PF13340">
    <property type="entry name" value="DUF4096"/>
    <property type="match status" value="1"/>
</dbReference>
<dbReference type="PANTHER" id="PTHR30007:SF1">
    <property type="entry name" value="BLR1914 PROTEIN"/>
    <property type="match status" value="1"/>
</dbReference>
<feature type="domain" description="Transposase IS4-like" evidence="1">
    <location>
        <begin position="87"/>
        <end position="244"/>
    </location>
</feature>
<protein>
    <submittedName>
        <fullName evidence="3">Mll8100 protein</fullName>
    </submittedName>
</protein>
<dbReference type="GO" id="GO:0004803">
    <property type="term" value="F:transposase activity"/>
    <property type="evidence" value="ECO:0007669"/>
    <property type="project" value="InterPro"/>
</dbReference>
<evidence type="ECO:0000259" key="2">
    <source>
        <dbReference type="Pfam" id="PF13340"/>
    </source>
</evidence>
<dbReference type="NCBIfam" id="NF033580">
    <property type="entry name" value="transpos_IS5_3"/>
    <property type="match status" value="1"/>
</dbReference>
<dbReference type="GO" id="GO:0003677">
    <property type="term" value="F:DNA binding"/>
    <property type="evidence" value="ECO:0007669"/>
    <property type="project" value="InterPro"/>
</dbReference>
<accession>Q983Z3</accession>
<proteinExistence type="predicted"/>
<dbReference type="eggNOG" id="COG3293">
    <property type="taxonomic scope" value="Bacteria"/>
</dbReference>
<dbReference type="Proteomes" id="UP000000552">
    <property type="component" value="Chromosome"/>
</dbReference>
<dbReference type="DNASU" id="1230928"/>
<evidence type="ECO:0000313" key="3">
    <source>
        <dbReference type="EMBL" id="BAB53737.1"/>
    </source>
</evidence>
<reference evidence="3 4" key="1">
    <citation type="journal article" date="2000" name="DNA Res.">
        <title>Complete genome structure of the nitrogen-fixing symbiotic bacterium Mesorhizobium loti.</title>
        <authorList>
            <person name="Kaneko T."/>
            <person name="Nakamura Y."/>
            <person name="Sato S."/>
            <person name="Asamizu E."/>
            <person name="Kato T."/>
            <person name="Sasamoto S."/>
            <person name="Watanabe A."/>
            <person name="Idesawa K."/>
            <person name="Ishikawa A."/>
            <person name="Kawashima K."/>
            <person name="Kimura T."/>
            <person name="Kishida Y."/>
            <person name="Kiyokawa C."/>
            <person name="Kohara M."/>
            <person name="Matsumoto M."/>
            <person name="Matsuno A."/>
            <person name="Mochizuki Y."/>
            <person name="Nakayama S."/>
            <person name="Nakazaki N."/>
            <person name="Shimpo S."/>
            <person name="Sugimoto M."/>
            <person name="Takeuchi C."/>
            <person name="Yamada M."/>
            <person name="Tabata S."/>
        </authorList>
    </citation>
    <scope>NUCLEOTIDE SEQUENCE [LARGE SCALE GENOMIC DNA]</scope>
    <source>
        <strain evidence="4">LMG 29417 / CECT 9101 / MAFF 303099</strain>
    </source>
</reference>
<dbReference type="EMBL" id="BA000012">
    <property type="protein sequence ID" value="BAB53737.1"/>
    <property type="molecule type" value="Genomic_DNA"/>
</dbReference>